<dbReference type="InterPro" id="IPR004320">
    <property type="entry name" value="BPS1_pln"/>
</dbReference>
<reference evidence="1 2" key="1">
    <citation type="submission" date="2024-02" db="EMBL/GenBank/DDBJ databases">
        <title>High-quality chromosome-scale genome assembly of Pensacola bahiagrass (Paspalum notatum Flugge var. saurae).</title>
        <authorList>
            <person name="Vega J.M."/>
            <person name="Podio M."/>
            <person name="Orjuela J."/>
            <person name="Siena L.A."/>
            <person name="Pessino S.C."/>
            <person name="Combes M.C."/>
            <person name="Mariac C."/>
            <person name="Albertini E."/>
            <person name="Pupilli F."/>
            <person name="Ortiz J.P.A."/>
            <person name="Leblanc O."/>
        </authorList>
    </citation>
    <scope>NUCLEOTIDE SEQUENCE [LARGE SCALE GENOMIC DNA]</scope>
    <source>
        <strain evidence="1">R1</strain>
        <tissue evidence="1">Leaf</tissue>
    </source>
</reference>
<evidence type="ECO:0000313" key="1">
    <source>
        <dbReference type="EMBL" id="WVZ95355.1"/>
    </source>
</evidence>
<dbReference type="Pfam" id="PF03087">
    <property type="entry name" value="BPS1"/>
    <property type="match status" value="1"/>
</dbReference>
<dbReference type="GO" id="GO:0048367">
    <property type="term" value="P:shoot system development"/>
    <property type="evidence" value="ECO:0007669"/>
    <property type="project" value="InterPro"/>
</dbReference>
<name>A0AAQ3UN97_PASNO</name>
<dbReference type="EMBL" id="CP144753">
    <property type="protein sequence ID" value="WVZ95355.1"/>
    <property type="molecule type" value="Genomic_DNA"/>
</dbReference>
<dbReference type="Proteomes" id="UP001341281">
    <property type="component" value="Chromosome 09"/>
</dbReference>
<dbReference type="PANTHER" id="PTHR33070:SF117">
    <property type="match status" value="1"/>
</dbReference>
<keyword evidence="2" id="KW-1185">Reference proteome</keyword>
<sequence length="96" mass="10854">MQLALKREDHTALQAKIQSYIRVAKKAQKQFQKISKGSTTAHQENCRVVKMLSEAREVAASVLESSSHLLSKKIDVPNSSKWSLVSKKFQKKRVVC</sequence>
<protein>
    <submittedName>
        <fullName evidence="1">Uncharacterized protein</fullName>
    </submittedName>
</protein>
<gene>
    <name evidence="1" type="ORF">U9M48_041133</name>
</gene>
<evidence type="ECO:0000313" key="2">
    <source>
        <dbReference type="Proteomes" id="UP001341281"/>
    </source>
</evidence>
<dbReference type="GO" id="GO:0048364">
    <property type="term" value="P:root development"/>
    <property type="evidence" value="ECO:0007669"/>
    <property type="project" value="InterPro"/>
</dbReference>
<dbReference type="AlphaFoldDB" id="A0AAQ3UN97"/>
<accession>A0AAQ3UN97</accession>
<organism evidence="1 2">
    <name type="scientific">Paspalum notatum var. saurae</name>
    <dbReference type="NCBI Taxonomy" id="547442"/>
    <lineage>
        <taxon>Eukaryota</taxon>
        <taxon>Viridiplantae</taxon>
        <taxon>Streptophyta</taxon>
        <taxon>Embryophyta</taxon>
        <taxon>Tracheophyta</taxon>
        <taxon>Spermatophyta</taxon>
        <taxon>Magnoliopsida</taxon>
        <taxon>Liliopsida</taxon>
        <taxon>Poales</taxon>
        <taxon>Poaceae</taxon>
        <taxon>PACMAD clade</taxon>
        <taxon>Panicoideae</taxon>
        <taxon>Andropogonodae</taxon>
        <taxon>Paspaleae</taxon>
        <taxon>Paspalinae</taxon>
        <taxon>Paspalum</taxon>
    </lineage>
</organism>
<proteinExistence type="predicted"/>
<dbReference type="PANTHER" id="PTHR33070">
    <property type="entry name" value="OS06G0725500 PROTEIN"/>
    <property type="match status" value="1"/>
</dbReference>